<feature type="transmembrane region" description="Helical" evidence="1">
    <location>
        <begin position="204"/>
        <end position="226"/>
    </location>
</feature>
<dbReference type="Proteomes" id="UP000422572">
    <property type="component" value="Chromosome"/>
</dbReference>
<feature type="transmembrane region" description="Helical" evidence="1">
    <location>
        <begin position="111"/>
        <end position="131"/>
    </location>
</feature>
<feature type="transmembrane region" description="Helical" evidence="1">
    <location>
        <begin position="143"/>
        <end position="164"/>
    </location>
</feature>
<feature type="transmembrane region" description="Helical" evidence="1">
    <location>
        <begin position="170"/>
        <end position="192"/>
    </location>
</feature>
<gene>
    <name evidence="2" type="ORF">EIZ62_23455</name>
</gene>
<dbReference type="AlphaFoldDB" id="A0A6I6FNM8"/>
<proteinExistence type="predicted"/>
<sequence length="490" mass="54854">MGIRPWVVVEPPGRRGLRRITVSGETVGSAWSLREARKVLRRHGCPDDLDLDDPRYVHWRGGGSDVWPDGDGWSRRVIIAVMVAGMLGSLALHAVVGWADAFGALTFAQRLVGVMFLLAAAVQGVATPAVADYWGRRRVRLSGALVLVGALMTLATTSILLFLWIEEREFVVGVLAFLSLWLWSLWALHLLVREQVWTEVPYPRKIAAGVVVTALLTAVSLGYSVVYQPIAAPLHFVLRSEFGKPWADADSPYMHVPVTFYAKNAGGIPAYLVVDEFTVFGYSSDFSPQGRGLREWRSDEGPGGSKAEAERYVSNVEREIVASGQFQGPGSTLDVGEEFRKEKVITLPRDAEYQTLDAQLRFAVLREDRGKLDQDFSYEKYSWSKSAGRYYCPPDDCDPRLIYHGRVRYNNNLINLTRKPRYVAAFWSPEKKPDVFISSFDFEKKAESVYDIYEALDVKELEREAARYGLGWFKANSGASVKGLLKQARS</sequence>
<evidence type="ECO:0000313" key="3">
    <source>
        <dbReference type="Proteomes" id="UP000422572"/>
    </source>
</evidence>
<name>A0A6I6FNM8_9ACTN</name>
<reference evidence="2 3" key="1">
    <citation type="submission" date="2018-12" db="EMBL/GenBank/DDBJ databases">
        <title>Complete genome sequence of Streptomyces ficellus NRRL8067, the producer of ficellomycin, feldamycin and nojirimycin.</title>
        <authorList>
            <person name="Zhang H."/>
            <person name="Yue R."/>
            <person name="Liu Y."/>
            <person name="Li M."/>
            <person name="Mu H."/>
            <person name="Zhang J."/>
        </authorList>
    </citation>
    <scope>NUCLEOTIDE SEQUENCE [LARGE SCALE GENOMIC DNA]</scope>
    <source>
        <strain evidence="2 3">NRRL 8067</strain>
    </source>
</reference>
<dbReference type="EMBL" id="CP034279">
    <property type="protein sequence ID" value="QGV80869.1"/>
    <property type="molecule type" value="Genomic_DNA"/>
</dbReference>
<keyword evidence="3" id="KW-1185">Reference proteome</keyword>
<evidence type="ECO:0000313" key="2">
    <source>
        <dbReference type="EMBL" id="QGV80869.1"/>
    </source>
</evidence>
<accession>A0A6I6FNM8</accession>
<keyword evidence="1" id="KW-1133">Transmembrane helix</keyword>
<keyword evidence="1" id="KW-0812">Transmembrane</keyword>
<evidence type="ECO:0000256" key="1">
    <source>
        <dbReference type="SAM" id="Phobius"/>
    </source>
</evidence>
<feature type="transmembrane region" description="Helical" evidence="1">
    <location>
        <begin position="77"/>
        <end position="99"/>
    </location>
</feature>
<dbReference type="RefSeq" id="WP_156694635.1">
    <property type="nucleotide sequence ID" value="NZ_CP034279.1"/>
</dbReference>
<dbReference type="OrthoDB" id="4061523at2"/>
<organism evidence="2 3">
    <name type="scientific">Streptomyces ficellus</name>
    <dbReference type="NCBI Taxonomy" id="1977088"/>
    <lineage>
        <taxon>Bacteria</taxon>
        <taxon>Bacillati</taxon>
        <taxon>Actinomycetota</taxon>
        <taxon>Actinomycetes</taxon>
        <taxon>Kitasatosporales</taxon>
        <taxon>Streptomycetaceae</taxon>
        <taxon>Streptomyces</taxon>
    </lineage>
</organism>
<protein>
    <submittedName>
        <fullName evidence="2">Uncharacterized protein</fullName>
    </submittedName>
</protein>
<keyword evidence="1" id="KW-0472">Membrane</keyword>
<dbReference type="KEGG" id="sfic:EIZ62_23455"/>